<accession>A0A9X3ARD2</accession>
<protein>
    <submittedName>
        <fullName evidence="6">AMP-binding protein</fullName>
    </submittedName>
</protein>
<sequence length="547" mass="61059">MSVKTPLEMLYHWEKTTPDAVYLRQPIDGVFHDFTWAQVGEQVRRIANALIAQNFEQGSHIAILSKNCAEWFITDLAIMMADHVSVPIYFTAGQETIRYVLTHSNCQAIFIGKLDDTEHQCAAIDSHITRFAMPYGDIPARFQWQELLQQPPLASSPVPAADDTMTIIYTSGSTGNPKGVVNTFGAYGWSCQALAKALKVSNQERMLSYLPLAHITERVYVEGASLYNGFSVAFVESLDTFAENLKAVSPTLFISVPRLWTRFQMGVLAKIPPKKLNRLLSIPILKGIVAKKIRQQLGLDSARLFGSGSAPISPATLHWYERIGINISEGWGMSENNGLGTLSYPFRRDKIGCIGHPYDGVDLRIAEDGEIQLKGPCVMNEYYLEPEKTAEAFTADGYLRTGDKGTVDADGYVRITGRLKEIFKTAKGKYVAPVPIESLLMENSLIEQICVTGSNLKQPIALVVLTPEAQVHDESHLRQSLKHTLEHINKKLESHARLDALVVVNDSWSVENGLLTPTLKIKRHLIESKYHDLIQSEHSQPVVWQHH</sequence>
<comment type="caution">
    <text evidence="6">The sequence shown here is derived from an EMBL/GenBank/DDBJ whole genome shotgun (WGS) entry which is preliminary data.</text>
</comment>
<keyword evidence="7" id="KW-1185">Reference proteome</keyword>
<evidence type="ECO:0000313" key="6">
    <source>
        <dbReference type="EMBL" id="MCT7357648.1"/>
    </source>
</evidence>
<dbReference type="AlphaFoldDB" id="A0A9X3ARD2"/>
<reference evidence="6" key="2">
    <citation type="submission" date="2022-08" db="EMBL/GenBank/DDBJ databases">
        <authorList>
            <person name="Dong C."/>
        </authorList>
    </citation>
    <scope>NUCLEOTIDE SEQUENCE</scope>
    <source>
        <strain evidence="6">59MF3M-4</strain>
    </source>
</reference>
<evidence type="ECO:0000256" key="4">
    <source>
        <dbReference type="ARBA" id="ARBA00024484"/>
    </source>
</evidence>
<keyword evidence="1" id="KW-0436">Ligase</keyword>
<dbReference type="InterPro" id="IPR042099">
    <property type="entry name" value="ANL_N_sf"/>
</dbReference>
<evidence type="ECO:0000256" key="2">
    <source>
        <dbReference type="ARBA" id="ARBA00022832"/>
    </source>
</evidence>
<dbReference type="Pfam" id="PF00501">
    <property type="entry name" value="AMP-binding"/>
    <property type="match status" value="1"/>
</dbReference>
<dbReference type="Gene3D" id="3.30.300.30">
    <property type="match status" value="1"/>
</dbReference>
<dbReference type="Gene3D" id="3.40.50.12780">
    <property type="entry name" value="N-terminal domain of ligase-like"/>
    <property type="match status" value="1"/>
</dbReference>
<dbReference type="SUPFAM" id="SSF56801">
    <property type="entry name" value="Acetyl-CoA synthetase-like"/>
    <property type="match status" value="1"/>
</dbReference>
<dbReference type="Pfam" id="PF23562">
    <property type="entry name" value="AMP-binding_C_3"/>
    <property type="match status" value="1"/>
</dbReference>
<evidence type="ECO:0000256" key="1">
    <source>
        <dbReference type="ARBA" id="ARBA00022598"/>
    </source>
</evidence>
<dbReference type="Proteomes" id="UP001147830">
    <property type="component" value="Unassembled WGS sequence"/>
</dbReference>
<dbReference type="InterPro" id="IPR020845">
    <property type="entry name" value="AMP-binding_CS"/>
</dbReference>
<dbReference type="GO" id="GO:0016020">
    <property type="term" value="C:membrane"/>
    <property type="evidence" value="ECO:0007669"/>
    <property type="project" value="TreeGrafter"/>
</dbReference>
<dbReference type="InterPro" id="IPR000873">
    <property type="entry name" value="AMP-dep_synth/lig_dom"/>
</dbReference>
<dbReference type="InterPro" id="IPR045851">
    <property type="entry name" value="AMP-bd_C_sf"/>
</dbReference>
<dbReference type="RefSeq" id="WP_260974584.1">
    <property type="nucleotide sequence ID" value="NZ_JAOANI010000004.1"/>
</dbReference>
<keyword evidence="2" id="KW-0276">Fatty acid metabolism</keyword>
<dbReference type="PROSITE" id="PS00455">
    <property type="entry name" value="AMP_BINDING"/>
    <property type="match status" value="1"/>
</dbReference>
<evidence type="ECO:0000313" key="7">
    <source>
        <dbReference type="Proteomes" id="UP001147830"/>
    </source>
</evidence>
<evidence type="ECO:0000256" key="3">
    <source>
        <dbReference type="ARBA" id="ARBA00023098"/>
    </source>
</evidence>
<dbReference type="PANTHER" id="PTHR43272:SF32">
    <property type="entry name" value="AMP-DEPENDENT SYNTHETASE_LIGASE DOMAIN-CONTAINING PROTEIN"/>
    <property type="match status" value="1"/>
</dbReference>
<dbReference type="EMBL" id="JAOANI010000004">
    <property type="protein sequence ID" value="MCT7357648.1"/>
    <property type="molecule type" value="Genomic_DNA"/>
</dbReference>
<dbReference type="GO" id="GO:0004467">
    <property type="term" value="F:long-chain fatty acid-CoA ligase activity"/>
    <property type="evidence" value="ECO:0007669"/>
    <property type="project" value="UniProtKB-EC"/>
</dbReference>
<name>A0A9X3ARD2_9GAMM</name>
<organism evidence="6 7">
    <name type="scientific">Thalassolituus pacificus</name>
    <dbReference type="NCBI Taxonomy" id="2975440"/>
    <lineage>
        <taxon>Bacteria</taxon>
        <taxon>Pseudomonadati</taxon>
        <taxon>Pseudomonadota</taxon>
        <taxon>Gammaproteobacteria</taxon>
        <taxon>Oceanospirillales</taxon>
        <taxon>Oceanospirillaceae</taxon>
        <taxon>Thalassolituus</taxon>
    </lineage>
</organism>
<evidence type="ECO:0000259" key="5">
    <source>
        <dbReference type="Pfam" id="PF00501"/>
    </source>
</evidence>
<proteinExistence type="predicted"/>
<feature type="domain" description="AMP-dependent synthetase/ligase" evidence="5">
    <location>
        <begin position="13"/>
        <end position="383"/>
    </location>
</feature>
<dbReference type="PANTHER" id="PTHR43272">
    <property type="entry name" value="LONG-CHAIN-FATTY-ACID--COA LIGASE"/>
    <property type="match status" value="1"/>
</dbReference>
<reference evidence="6" key="1">
    <citation type="journal article" date="2022" name="Front. Microbiol.">
        <title>Genome-based taxonomic rearrangement of Oceanobacter-related bacteria including the description of Thalassolituus hydrocarbonoclasticus sp. nov. and Thalassolituus pacificus sp. nov. and emended description of the genus Thalassolituus.</title>
        <authorList>
            <person name="Dong C."/>
            <person name="Wei L."/>
            <person name="Wang J."/>
            <person name="Lai Q."/>
            <person name="Huang Z."/>
            <person name="Shao Z."/>
        </authorList>
    </citation>
    <scope>NUCLEOTIDE SEQUENCE</scope>
    <source>
        <strain evidence="6">59MF3M-4</strain>
    </source>
</reference>
<keyword evidence="3" id="KW-0443">Lipid metabolism</keyword>
<gene>
    <name evidence="6" type="ORF">NYR02_01245</name>
</gene>
<comment type="catalytic activity">
    <reaction evidence="4">
        <text>a long-chain fatty acid + ATP + CoA = a long-chain fatty acyl-CoA + AMP + diphosphate</text>
        <dbReference type="Rhea" id="RHEA:15421"/>
        <dbReference type="ChEBI" id="CHEBI:30616"/>
        <dbReference type="ChEBI" id="CHEBI:33019"/>
        <dbReference type="ChEBI" id="CHEBI:57287"/>
        <dbReference type="ChEBI" id="CHEBI:57560"/>
        <dbReference type="ChEBI" id="CHEBI:83139"/>
        <dbReference type="ChEBI" id="CHEBI:456215"/>
        <dbReference type="EC" id="6.2.1.3"/>
    </reaction>
    <physiologicalReaction direction="left-to-right" evidence="4">
        <dbReference type="Rhea" id="RHEA:15422"/>
    </physiologicalReaction>
</comment>